<gene>
    <name evidence="4" type="ORF">EDB81DRAFT_693185</name>
</gene>
<evidence type="ECO:0000313" key="4">
    <source>
        <dbReference type="EMBL" id="KAH7136201.1"/>
    </source>
</evidence>
<dbReference type="OrthoDB" id="415532at2759"/>
<dbReference type="EMBL" id="JAGMUV010000013">
    <property type="protein sequence ID" value="KAH7136201.1"/>
    <property type="molecule type" value="Genomic_DNA"/>
</dbReference>
<feature type="domain" description="DUF4246" evidence="2">
    <location>
        <begin position="128"/>
        <end position="599"/>
    </location>
</feature>
<evidence type="ECO:0000259" key="3">
    <source>
        <dbReference type="Pfam" id="PF21666"/>
    </source>
</evidence>
<dbReference type="Pfam" id="PF21666">
    <property type="entry name" value="DUF4246_N"/>
    <property type="match status" value="1"/>
</dbReference>
<feature type="compositionally biased region" description="Basic and acidic residues" evidence="1">
    <location>
        <begin position="335"/>
        <end position="349"/>
    </location>
</feature>
<dbReference type="InterPro" id="IPR049192">
    <property type="entry name" value="DUF4246_C"/>
</dbReference>
<keyword evidence="5" id="KW-1185">Reference proteome</keyword>
<reference evidence="4" key="1">
    <citation type="journal article" date="2021" name="Nat. Commun.">
        <title>Genetic determinants of endophytism in the Arabidopsis root mycobiome.</title>
        <authorList>
            <person name="Mesny F."/>
            <person name="Miyauchi S."/>
            <person name="Thiergart T."/>
            <person name="Pickel B."/>
            <person name="Atanasova L."/>
            <person name="Karlsson M."/>
            <person name="Huettel B."/>
            <person name="Barry K.W."/>
            <person name="Haridas S."/>
            <person name="Chen C."/>
            <person name="Bauer D."/>
            <person name="Andreopoulos W."/>
            <person name="Pangilinan J."/>
            <person name="LaButti K."/>
            <person name="Riley R."/>
            <person name="Lipzen A."/>
            <person name="Clum A."/>
            <person name="Drula E."/>
            <person name="Henrissat B."/>
            <person name="Kohler A."/>
            <person name="Grigoriev I.V."/>
            <person name="Martin F.M."/>
            <person name="Hacquard S."/>
        </authorList>
    </citation>
    <scope>NUCLEOTIDE SEQUENCE</scope>
    <source>
        <strain evidence="4">MPI-CAGE-AT-0147</strain>
    </source>
</reference>
<dbReference type="InterPro" id="IPR025340">
    <property type="entry name" value="DUF4246"/>
</dbReference>
<dbReference type="PANTHER" id="PTHR33119">
    <property type="entry name" value="IFI3P"/>
    <property type="match status" value="1"/>
</dbReference>
<dbReference type="PANTHER" id="PTHR33119:SF1">
    <property type="entry name" value="FE2OG DIOXYGENASE DOMAIN-CONTAINING PROTEIN"/>
    <property type="match status" value="1"/>
</dbReference>
<accession>A0A9P9IXU8</accession>
<evidence type="ECO:0000256" key="1">
    <source>
        <dbReference type="SAM" id="MobiDB-lite"/>
    </source>
</evidence>
<dbReference type="InterPro" id="IPR049207">
    <property type="entry name" value="DUF4246_N"/>
</dbReference>
<evidence type="ECO:0000259" key="2">
    <source>
        <dbReference type="Pfam" id="PF14033"/>
    </source>
</evidence>
<evidence type="ECO:0000313" key="5">
    <source>
        <dbReference type="Proteomes" id="UP000738349"/>
    </source>
</evidence>
<name>A0A9P9IXU8_9HYPO</name>
<dbReference type="AlphaFoldDB" id="A0A9P9IXU8"/>
<feature type="domain" description="DUF4246" evidence="3">
    <location>
        <begin position="15"/>
        <end position="87"/>
    </location>
</feature>
<protein>
    <submittedName>
        <fullName evidence="4">Uncharacterized protein</fullName>
    </submittedName>
</protein>
<dbReference type="Proteomes" id="UP000738349">
    <property type="component" value="Unassembled WGS sequence"/>
</dbReference>
<sequence>MVRDKVTDPPTVGQYPGLGLDLRYHNQNEGRGDIYPIGIHANCFGSDSDMLLLREVAMMVVMDRLTDKPNWHVKAFDDNITGKWIEEALAIPVESWYNDIVDYSQGRHRRIGFPKGPKRLKTILDRGCLEYCIKELRAKAKFFEKMGLIPTLDATATAVKSDHLVDNALHDELRAAFTKLKEDQKDDPDWHPRTNEIVQDLVHPSLYLLIYGRSRVFQDEVVGVEDAINRWAGKGEIIPQNGPDVPAFRGYSYRLSLDESKVPDSFWSNKYQWLPSNVKFQEDGSVKFTSYINGLHPIRHRAIYGTIEKLIEKALPAWDLCLATYRFGRKTKTPGRSEPRFPRSKNPHDENEENWTPSMDEVSGLWHSVSSKAQVKELSDGRILVEDEDEFGYSYSGTPKEVSWYKIREPVQPGAPEFKAWDYGVKHGDSLCERFKDLQIIVKMASVELTPEKPLFPAGGWHVEGQMNEHIVATALYYLDSENTTPSHLDFRMQTSYDQDESPMLNQFCFSWMERVYATNLGTGGYYPCCLQRYGSVETKPGRLLAFPNVFQHRVSSFELMDKTKPGHRRFIALWLVDPLTRIINTGNVPPQQQSWWIESAFKDLSQENAENVPQAVAQLILDSASSHPGLEAAVKGGARLPAELMEMVRQNAGDASVPMSLEEAKEHRLKLMQERTSFQDEARESWNEVQYSFCEH</sequence>
<organism evidence="4 5">
    <name type="scientific">Dactylonectria macrodidyma</name>
    <dbReference type="NCBI Taxonomy" id="307937"/>
    <lineage>
        <taxon>Eukaryota</taxon>
        <taxon>Fungi</taxon>
        <taxon>Dikarya</taxon>
        <taxon>Ascomycota</taxon>
        <taxon>Pezizomycotina</taxon>
        <taxon>Sordariomycetes</taxon>
        <taxon>Hypocreomycetidae</taxon>
        <taxon>Hypocreales</taxon>
        <taxon>Nectriaceae</taxon>
        <taxon>Dactylonectria</taxon>
    </lineage>
</organism>
<comment type="caution">
    <text evidence="4">The sequence shown here is derived from an EMBL/GenBank/DDBJ whole genome shotgun (WGS) entry which is preliminary data.</text>
</comment>
<feature type="region of interest" description="Disordered" evidence="1">
    <location>
        <begin position="332"/>
        <end position="355"/>
    </location>
</feature>
<dbReference type="Pfam" id="PF14033">
    <property type="entry name" value="DUF4246"/>
    <property type="match status" value="1"/>
</dbReference>
<proteinExistence type="predicted"/>